<sequence>GNRPGVWVGIFVVHGCMSRLDWQLAASPTSIDESGTDYLYRVDDGLLDVRVPAREESTLPEVMSIVVQDVRPYAGSRQAYPLL</sequence>
<organism evidence="1 2">
    <name type="scientific">Paraburkholderia rhynchosiae</name>
    <dbReference type="NCBI Taxonomy" id="487049"/>
    <lineage>
        <taxon>Bacteria</taxon>
        <taxon>Pseudomonadati</taxon>
        <taxon>Pseudomonadota</taxon>
        <taxon>Betaproteobacteria</taxon>
        <taxon>Burkholderiales</taxon>
        <taxon>Burkholderiaceae</taxon>
        <taxon>Paraburkholderia</taxon>
    </lineage>
</organism>
<comment type="caution">
    <text evidence="1">The sequence shown here is derived from an EMBL/GenBank/DDBJ whole genome shotgun (WGS) entry which is preliminary data.</text>
</comment>
<keyword evidence="2" id="KW-1185">Reference proteome</keyword>
<gene>
    <name evidence="1" type="ORF">C0Z16_37270</name>
</gene>
<evidence type="ECO:0000313" key="1">
    <source>
        <dbReference type="EMBL" id="PMS14543.1"/>
    </source>
</evidence>
<accession>A0ABX4USK5</accession>
<name>A0ABX4USK5_9BURK</name>
<evidence type="ECO:0000313" key="2">
    <source>
        <dbReference type="Proteomes" id="UP000235659"/>
    </source>
</evidence>
<dbReference type="EMBL" id="PNXY01000162">
    <property type="protein sequence ID" value="PMS14543.1"/>
    <property type="molecule type" value="Genomic_DNA"/>
</dbReference>
<reference evidence="1 2" key="1">
    <citation type="submission" date="2018-01" db="EMBL/GenBank/DDBJ databases">
        <title>Whole genome analyses suggest that Burkholderia sensu lato contains two further novel genera in the rhizoxinica-symbiotica group Mycetohabitans gen. nov., and Trinickia gen. nov.: implications for the evolution of diazotrophy and nodulation in the Burkholderiaceae.</title>
        <authorList>
            <person name="Estrada-de los Santos P."/>
            <person name="Palmer M."/>
            <person name="Chavez-Ramirez B."/>
            <person name="Beukes C."/>
            <person name="Steenkamp E.T."/>
            <person name="Hirsch A.M."/>
            <person name="Manyaka P."/>
            <person name="Maluk M."/>
            <person name="Lafos M."/>
            <person name="Crook M."/>
            <person name="Gross E."/>
            <person name="Simon M.F."/>
            <person name="Bueno dos Reis Junior F."/>
            <person name="Poole P.S."/>
            <person name="Venter S.N."/>
            <person name="James E.K."/>
        </authorList>
    </citation>
    <scope>NUCLEOTIDE SEQUENCE [LARGE SCALE GENOMIC DNA]</scope>
    <source>
        <strain evidence="1 2">WSM 3937</strain>
    </source>
</reference>
<proteinExistence type="predicted"/>
<feature type="non-terminal residue" evidence="1">
    <location>
        <position position="1"/>
    </location>
</feature>
<dbReference type="Proteomes" id="UP000235659">
    <property type="component" value="Unassembled WGS sequence"/>
</dbReference>
<protein>
    <submittedName>
        <fullName evidence="1">Uncharacterized protein</fullName>
    </submittedName>
</protein>